<dbReference type="EMBL" id="JAUJYO010000005">
    <property type="protein sequence ID" value="KAK1315656.1"/>
    <property type="molecule type" value="Genomic_DNA"/>
</dbReference>
<feature type="region of interest" description="Disordered" evidence="1">
    <location>
        <begin position="135"/>
        <end position="174"/>
    </location>
</feature>
<accession>A0AAV9EQ22</accession>
<keyword evidence="2" id="KW-0396">Initiation factor</keyword>
<organism evidence="2 3">
    <name type="scientific">Acorus calamus</name>
    <name type="common">Sweet flag</name>
    <dbReference type="NCBI Taxonomy" id="4465"/>
    <lineage>
        <taxon>Eukaryota</taxon>
        <taxon>Viridiplantae</taxon>
        <taxon>Streptophyta</taxon>
        <taxon>Embryophyta</taxon>
        <taxon>Tracheophyta</taxon>
        <taxon>Spermatophyta</taxon>
        <taxon>Magnoliopsida</taxon>
        <taxon>Liliopsida</taxon>
        <taxon>Acoraceae</taxon>
        <taxon>Acorus</taxon>
    </lineage>
</organism>
<dbReference type="Proteomes" id="UP001180020">
    <property type="component" value="Unassembled WGS sequence"/>
</dbReference>
<comment type="caution">
    <text evidence="2">The sequence shown here is derived from an EMBL/GenBank/DDBJ whole genome shotgun (WGS) entry which is preliminary data.</text>
</comment>
<keyword evidence="2" id="KW-0648">Protein biosynthesis</keyword>
<dbReference type="AlphaFoldDB" id="A0AAV9EQ22"/>
<proteinExistence type="predicted"/>
<protein>
    <submittedName>
        <fullName evidence="2">Eukaryotic translation initiation factor isoform 4G-1</fullName>
    </submittedName>
</protein>
<dbReference type="GO" id="GO:0003743">
    <property type="term" value="F:translation initiation factor activity"/>
    <property type="evidence" value="ECO:0007669"/>
    <property type="project" value="UniProtKB-KW"/>
</dbReference>
<evidence type="ECO:0000256" key="1">
    <source>
        <dbReference type="SAM" id="MobiDB-lite"/>
    </source>
</evidence>
<reference evidence="2" key="1">
    <citation type="journal article" date="2023" name="Nat. Commun.">
        <title>Diploid and tetraploid genomes of Acorus and the evolution of monocots.</title>
        <authorList>
            <person name="Ma L."/>
            <person name="Liu K.W."/>
            <person name="Li Z."/>
            <person name="Hsiao Y.Y."/>
            <person name="Qi Y."/>
            <person name="Fu T."/>
            <person name="Tang G.D."/>
            <person name="Zhang D."/>
            <person name="Sun W.H."/>
            <person name="Liu D.K."/>
            <person name="Li Y."/>
            <person name="Chen G.Z."/>
            <person name="Liu X.D."/>
            <person name="Liao X.Y."/>
            <person name="Jiang Y.T."/>
            <person name="Yu X."/>
            <person name="Hao Y."/>
            <person name="Huang J."/>
            <person name="Zhao X.W."/>
            <person name="Ke S."/>
            <person name="Chen Y.Y."/>
            <person name="Wu W.L."/>
            <person name="Hsu J.L."/>
            <person name="Lin Y.F."/>
            <person name="Huang M.D."/>
            <person name="Li C.Y."/>
            <person name="Huang L."/>
            <person name="Wang Z.W."/>
            <person name="Zhao X."/>
            <person name="Zhong W.Y."/>
            <person name="Peng D.H."/>
            <person name="Ahmad S."/>
            <person name="Lan S."/>
            <person name="Zhang J.S."/>
            <person name="Tsai W.C."/>
            <person name="Van de Peer Y."/>
            <person name="Liu Z.J."/>
        </authorList>
    </citation>
    <scope>NUCLEOTIDE SEQUENCE</scope>
    <source>
        <strain evidence="2">CP</strain>
    </source>
</reference>
<gene>
    <name evidence="2" type="ORF">QJS10_CPA05g02235</name>
</gene>
<reference evidence="2" key="2">
    <citation type="submission" date="2023-06" db="EMBL/GenBank/DDBJ databases">
        <authorList>
            <person name="Ma L."/>
            <person name="Liu K.-W."/>
            <person name="Li Z."/>
            <person name="Hsiao Y.-Y."/>
            <person name="Qi Y."/>
            <person name="Fu T."/>
            <person name="Tang G."/>
            <person name="Zhang D."/>
            <person name="Sun W.-H."/>
            <person name="Liu D.-K."/>
            <person name="Li Y."/>
            <person name="Chen G.-Z."/>
            <person name="Liu X.-D."/>
            <person name="Liao X.-Y."/>
            <person name="Jiang Y.-T."/>
            <person name="Yu X."/>
            <person name="Hao Y."/>
            <person name="Huang J."/>
            <person name="Zhao X.-W."/>
            <person name="Ke S."/>
            <person name="Chen Y.-Y."/>
            <person name="Wu W.-L."/>
            <person name="Hsu J.-L."/>
            <person name="Lin Y.-F."/>
            <person name="Huang M.-D."/>
            <person name="Li C.-Y."/>
            <person name="Huang L."/>
            <person name="Wang Z.-W."/>
            <person name="Zhao X."/>
            <person name="Zhong W.-Y."/>
            <person name="Peng D.-H."/>
            <person name="Ahmad S."/>
            <person name="Lan S."/>
            <person name="Zhang J.-S."/>
            <person name="Tsai W.-C."/>
            <person name="Van De Peer Y."/>
            <person name="Liu Z.-J."/>
        </authorList>
    </citation>
    <scope>NUCLEOTIDE SEQUENCE</scope>
    <source>
        <strain evidence="2">CP</strain>
        <tissue evidence="2">Leaves</tissue>
    </source>
</reference>
<feature type="region of interest" description="Disordered" evidence="1">
    <location>
        <begin position="1"/>
        <end position="20"/>
    </location>
</feature>
<keyword evidence="3" id="KW-1185">Reference proteome</keyword>
<name>A0AAV9EQ22_ACOCL</name>
<sequence length="187" mass="20497">MGLTSPDVTKESQDGQDICPSTAQHGVAIKRVMQADQTVLSLRPGGGGGGNRGSRFLGPRFDAPSSDLPLLRPHGGAPPISLKGIDLRSEVQERLHYTRDQLLQLRQIVDVPEAILKIKREIEAQFFGEEQIWGRGDATMPSQPQGRYAEPDNRDWRGRSAQLPTTGERGHGMYIGTPFVEISSAKE</sequence>
<feature type="compositionally biased region" description="Basic and acidic residues" evidence="1">
    <location>
        <begin position="149"/>
        <end position="158"/>
    </location>
</feature>
<evidence type="ECO:0000313" key="3">
    <source>
        <dbReference type="Proteomes" id="UP001180020"/>
    </source>
</evidence>
<evidence type="ECO:0000313" key="2">
    <source>
        <dbReference type="EMBL" id="KAK1315656.1"/>
    </source>
</evidence>